<dbReference type="PANTHER" id="PTHR11070:SF2">
    <property type="entry name" value="ATP-DEPENDENT DNA HELICASE SRS2"/>
    <property type="match status" value="1"/>
</dbReference>
<evidence type="ECO:0000256" key="2">
    <source>
        <dbReference type="ARBA" id="ARBA00022722"/>
    </source>
</evidence>
<keyword evidence="2" id="KW-0540">Nuclease</keyword>
<dbReference type="GO" id="GO:0000725">
    <property type="term" value="P:recombinational repair"/>
    <property type="evidence" value="ECO:0007669"/>
    <property type="project" value="TreeGrafter"/>
</dbReference>
<organism evidence="18 19">
    <name type="scientific">Candidatus Chazhemtobacterium aquaticus</name>
    <dbReference type="NCBI Taxonomy" id="2715735"/>
    <lineage>
        <taxon>Bacteria</taxon>
        <taxon>Candidatus Chazhemtobacteraceae</taxon>
        <taxon>Candidatus Chazhemtobacterium</taxon>
    </lineage>
</organism>
<dbReference type="Gene3D" id="3.90.320.10">
    <property type="match status" value="1"/>
</dbReference>
<dbReference type="Pfam" id="PF13361">
    <property type="entry name" value="UvrD_C"/>
    <property type="match status" value="1"/>
</dbReference>
<dbReference type="GO" id="GO:0005829">
    <property type="term" value="C:cytosol"/>
    <property type="evidence" value="ECO:0007669"/>
    <property type="project" value="TreeGrafter"/>
</dbReference>
<reference evidence="19" key="1">
    <citation type="journal article" date="2020" name="Microorganisms">
        <title>Complete Genome of a Member of a New Bacterial Lineage in the Microgenomates Group Reveals an Unusual Nucleotide Composition Disparity Between Two Strands of DNA and Limited Metabolic Potential.</title>
        <authorList>
            <person name="Kadnikov V.V."/>
            <person name="Mardanov A.V."/>
            <person name="Beletsky A.V."/>
            <person name="Karnachuk O.V."/>
            <person name="Ravin N.V."/>
        </authorList>
    </citation>
    <scope>NUCLEOTIDE SEQUENCE [LARGE SCALE GENOMIC DNA]</scope>
</reference>
<accession>A0A857NA20</accession>
<evidence type="ECO:0000256" key="7">
    <source>
        <dbReference type="ARBA" id="ARBA00022839"/>
    </source>
</evidence>
<evidence type="ECO:0000256" key="5">
    <source>
        <dbReference type="ARBA" id="ARBA00022801"/>
    </source>
</evidence>
<dbReference type="AlphaFoldDB" id="A0A857NA20"/>
<evidence type="ECO:0000256" key="11">
    <source>
        <dbReference type="ARBA" id="ARBA00023235"/>
    </source>
</evidence>
<feature type="domain" description="UvrD-like helicase ATP-binding" evidence="16">
    <location>
        <begin position="16"/>
        <end position="328"/>
    </location>
</feature>
<keyword evidence="6 15" id="KW-0347">Helicase</keyword>
<keyword evidence="10" id="KW-0234">DNA repair</keyword>
<comment type="similarity">
    <text evidence="1">Belongs to the helicase family. UvrD subfamily.</text>
</comment>
<keyword evidence="4" id="KW-0227">DNA damage</keyword>
<dbReference type="InterPro" id="IPR011604">
    <property type="entry name" value="PDDEXK-like_dom_sf"/>
</dbReference>
<dbReference type="InterPro" id="IPR038726">
    <property type="entry name" value="PDDEXK_AddAB-type"/>
</dbReference>
<evidence type="ECO:0000256" key="13">
    <source>
        <dbReference type="ARBA" id="ARBA00034808"/>
    </source>
</evidence>
<proteinExistence type="inferred from homology"/>
<evidence type="ECO:0000256" key="9">
    <source>
        <dbReference type="ARBA" id="ARBA00023125"/>
    </source>
</evidence>
<feature type="binding site" evidence="15">
    <location>
        <begin position="37"/>
        <end position="44"/>
    </location>
    <ligand>
        <name>ATP</name>
        <dbReference type="ChEBI" id="CHEBI:30616"/>
    </ligand>
</feature>
<keyword evidence="3 15" id="KW-0547">Nucleotide-binding</keyword>
<evidence type="ECO:0000256" key="12">
    <source>
        <dbReference type="ARBA" id="ARBA00034617"/>
    </source>
</evidence>
<feature type="domain" description="UvrD-like helicase C-terminal" evidence="17">
    <location>
        <begin position="329"/>
        <end position="617"/>
    </location>
</feature>
<dbReference type="RefSeq" id="WP_161931629.1">
    <property type="nucleotide sequence ID" value="NZ_CP047901.1"/>
</dbReference>
<keyword evidence="8 15" id="KW-0067">ATP-binding</keyword>
<sequence length="1034" mass="117944">MTKQPKLTPAFQKALDSLNPAQREAVTSIEGPVMVIAGPGTGKTQIIATRIANILRQTDTDPSAILALTFTDSGATAMRERLISLIGPDAYKVHISTFHTFASGVIQSFPEYFIRSQSAQPLADLERYQIINQIIDDVQLELLKPINAPHYYTSAIISSIQTLKREAIDPEELASVLKLQLKKLEKDKDDLSKTEFSNQQKNLTKNLDLLKIYQAYQQALEKTGRYDFEDMINWVIDAFTTNNELLSIFQERFQYFLADEYQDTNSAQNQILTLLTSFWGPQANLFVVLDDEQSIYRFQGASLENALNFKNSFPQAKIITLTDNYRSQQLILDAARSVINNNTISLQRSFPEIKRELKARTNSPVRKINIHAASHSLLENLYLAKEISQLISSGTSPEDIVIIARNNADLLPVSDFFNHYKIPHQILGGQNILNTLVVKYFVKLLRVTHQSRQAIEDLDLFILLHYPFMEINPLDILKLSRLAAKNKATILDTINSLSESNSDIEQPQKFIDFIQKLATWNELDSNHIFTETAQLILEQSSLLDWLLSQKDSPEHLKNLNAFFEMIKQLNHNDAKLNLASFLNSLDLMIENNIIISPPDVDLTTDRVTLTTAHKSKGLEWGHVYIVNCIDGKWGNQSTRELIKLPPNILQNSHHAPHDQIEDERRLFYVAMTRAKDSIHISYPLSHLSYGRTQTTIPSQFIHELPQKLVNQKNTQPDQDEINQLLQKLITPSSDKISSPESAFLNSVLANFRLSVTALNSYLECPYKFKLNTLLRVPKAKESYLSFGTAVHAALERFHNQFKTEAKLPSKDFLITHFSTALQREIMTESDYHARLKQGKKVLSAYYDLHQNDFTPPLFTEKFFGYGFSSVTLDDIPLAGKIDRIDLVDPNNQTVRVIDYKTGKRKTRGQIEGNTQDSDGAYKRQLVFYQLLTDLDSSFSPKVVQTELDFVESPQQEKKTGKEVFTITQEEVEELKNVIRSTMKDIRSLKFNRTKDYSICQSCEFKDHCWPQGIPQYSSEQLSLLKTTDGNSKDR</sequence>
<evidence type="ECO:0000256" key="10">
    <source>
        <dbReference type="ARBA" id="ARBA00023204"/>
    </source>
</evidence>
<dbReference type="InterPro" id="IPR027417">
    <property type="entry name" value="P-loop_NTPase"/>
</dbReference>
<dbReference type="PROSITE" id="PS51198">
    <property type="entry name" value="UVRD_HELICASE_ATP_BIND"/>
    <property type="match status" value="1"/>
</dbReference>
<evidence type="ECO:0000256" key="14">
    <source>
        <dbReference type="ARBA" id="ARBA00048988"/>
    </source>
</evidence>
<dbReference type="GO" id="GO:0004527">
    <property type="term" value="F:exonuclease activity"/>
    <property type="evidence" value="ECO:0007669"/>
    <property type="project" value="UniProtKB-KW"/>
</dbReference>
<dbReference type="GO" id="GO:0033202">
    <property type="term" value="C:DNA helicase complex"/>
    <property type="evidence" value="ECO:0007669"/>
    <property type="project" value="TreeGrafter"/>
</dbReference>
<dbReference type="Gene3D" id="1.10.486.10">
    <property type="entry name" value="PCRA, domain 4"/>
    <property type="match status" value="1"/>
</dbReference>
<keyword evidence="7" id="KW-0269">Exonuclease</keyword>
<dbReference type="EC" id="5.6.2.4" evidence="13"/>
<protein>
    <recommendedName>
        <fullName evidence="13">DNA 3'-5' helicase</fullName>
        <ecNumber evidence="13">5.6.2.4</ecNumber>
    </recommendedName>
</protein>
<dbReference type="InterPro" id="IPR013986">
    <property type="entry name" value="DExx_box_DNA_helicase_dom_sf"/>
</dbReference>
<evidence type="ECO:0000259" key="16">
    <source>
        <dbReference type="PROSITE" id="PS51198"/>
    </source>
</evidence>
<keyword evidence="19" id="KW-1185">Reference proteome</keyword>
<dbReference type="Gene3D" id="1.10.10.160">
    <property type="match status" value="1"/>
</dbReference>
<dbReference type="GO" id="GO:0003677">
    <property type="term" value="F:DNA binding"/>
    <property type="evidence" value="ECO:0007669"/>
    <property type="project" value="UniProtKB-KW"/>
</dbReference>
<evidence type="ECO:0000313" key="18">
    <source>
        <dbReference type="EMBL" id="QHO63240.1"/>
    </source>
</evidence>
<dbReference type="Pfam" id="PF00580">
    <property type="entry name" value="UvrD-helicase"/>
    <property type="match status" value="1"/>
</dbReference>
<gene>
    <name evidence="18" type="ORF">MICH65_0259</name>
</gene>
<dbReference type="GO" id="GO:0005524">
    <property type="term" value="F:ATP binding"/>
    <property type="evidence" value="ECO:0007669"/>
    <property type="project" value="UniProtKB-UniRule"/>
</dbReference>
<comment type="catalytic activity">
    <reaction evidence="12">
        <text>Couples ATP hydrolysis with the unwinding of duplex DNA by translocating in the 3'-5' direction.</text>
        <dbReference type="EC" id="5.6.2.4"/>
    </reaction>
</comment>
<evidence type="ECO:0000256" key="3">
    <source>
        <dbReference type="ARBA" id="ARBA00022741"/>
    </source>
</evidence>
<evidence type="ECO:0000256" key="4">
    <source>
        <dbReference type="ARBA" id="ARBA00022763"/>
    </source>
</evidence>
<dbReference type="InterPro" id="IPR014016">
    <property type="entry name" value="UvrD-like_ATP-bd"/>
</dbReference>
<dbReference type="Proteomes" id="UP000463983">
    <property type="component" value="Chromosome"/>
</dbReference>
<dbReference type="Gene3D" id="3.40.50.300">
    <property type="entry name" value="P-loop containing nucleotide triphosphate hydrolases"/>
    <property type="match status" value="2"/>
</dbReference>
<evidence type="ECO:0000313" key="19">
    <source>
        <dbReference type="Proteomes" id="UP000463983"/>
    </source>
</evidence>
<dbReference type="InterPro" id="IPR000212">
    <property type="entry name" value="DNA_helicase_UvrD/REP"/>
</dbReference>
<evidence type="ECO:0000256" key="1">
    <source>
        <dbReference type="ARBA" id="ARBA00009922"/>
    </source>
</evidence>
<evidence type="ECO:0000256" key="6">
    <source>
        <dbReference type="ARBA" id="ARBA00022806"/>
    </source>
</evidence>
<comment type="catalytic activity">
    <reaction evidence="14">
        <text>ATP + H2O = ADP + phosphate + H(+)</text>
        <dbReference type="Rhea" id="RHEA:13065"/>
        <dbReference type="ChEBI" id="CHEBI:15377"/>
        <dbReference type="ChEBI" id="CHEBI:15378"/>
        <dbReference type="ChEBI" id="CHEBI:30616"/>
        <dbReference type="ChEBI" id="CHEBI:43474"/>
        <dbReference type="ChEBI" id="CHEBI:456216"/>
        <dbReference type="EC" id="5.6.2.4"/>
    </reaction>
</comment>
<dbReference type="KEGG" id="caqa:MICH65_0259"/>
<evidence type="ECO:0000256" key="15">
    <source>
        <dbReference type="PROSITE-ProRule" id="PRU00560"/>
    </source>
</evidence>
<keyword evidence="9" id="KW-0238">DNA-binding</keyword>
<dbReference type="CDD" id="cd17932">
    <property type="entry name" value="DEXQc_UvrD"/>
    <property type="match status" value="1"/>
</dbReference>
<dbReference type="PANTHER" id="PTHR11070">
    <property type="entry name" value="UVRD / RECB / PCRA DNA HELICASE FAMILY MEMBER"/>
    <property type="match status" value="1"/>
</dbReference>
<keyword evidence="5 15" id="KW-0378">Hydrolase</keyword>
<evidence type="ECO:0000256" key="8">
    <source>
        <dbReference type="ARBA" id="ARBA00022840"/>
    </source>
</evidence>
<dbReference type="PROSITE" id="PS51217">
    <property type="entry name" value="UVRD_HELICASE_CTER"/>
    <property type="match status" value="1"/>
</dbReference>
<dbReference type="SUPFAM" id="SSF52540">
    <property type="entry name" value="P-loop containing nucleoside triphosphate hydrolases"/>
    <property type="match status" value="1"/>
</dbReference>
<dbReference type="Pfam" id="PF12705">
    <property type="entry name" value="PDDEXK_1"/>
    <property type="match status" value="1"/>
</dbReference>
<evidence type="ECO:0000259" key="17">
    <source>
        <dbReference type="PROSITE" id="PS51217"/>
    </source>
</evidence>
<name>A0A857NA20_9BACT</name>
<keyword evidence="11" id="KW-0413">Isomerase</keyword>
<dbReference type="GO" id="GO:0043138">
    <property type="term" value="F:3'-5' DNA helicase activity"/>
    <property type="evidence" value="ECO:0007669"/>
    <property type="project" value="UniProtKB-EC"/>
</dbReference>
<dbReference type="EMBL" id="CP047901">
    <property type="protein sequence ID" value="QHO63240.1"/>
    <property type="molecule type" value="Genomic_DNA"/>
</dbReference>
<dbReference type="InterPro" id="IPR014017">
    <property type="entry name" value="DNA_helicase_UvrD-like_C"/>
</dbReference>